<accession>A0A1F5EHH4</accession>
<sequence length="157" mass="17888">MTKKPSFFERLTGTVNVKDYEANDTAEPEYADDARDTTLNDFIEEENGDGQLTVDVYQNPDEIIIKAIVAGVKPENLDVSITRDMVTIKGRRENTKEISEDNYFYKELYWGAFSRTILLPQEIEVEASTAIEKHGLLTLILPKVNKEKQTKLRVKTG</sequence>
<evidence type="ECO:0000256" key="2">
    <source>
        <dbReference type="RuleBase" id="RU003616"/>
    </source>
</evidence>
<evidence type="ECO:0000313" key="4">
    <source>
        <dbReference type="EMBL" id="OGD66666.1"/>
    </source>
</evidence>
<dbReference type="EMBL" id="MFAC01000024">
    <property type="protein sequence ID" value="OGD66666.1"/>
    <property type="molecule type" value="Genomic_DNA"/>
</dbReference>
<proteinExistence type="inferred from homology"/>
<organism evidence="4 5">
    <name type="scientific">Candidatus Campbellbacteria bacterium RIFCSPLOWO2_02_35_12</name>
    <dbReference type="NCBI Taxonomy" id="1797580"/>
    <lineage>
        <taxon>Bacteria</taxon>
        <taxon>Candidatus Campbelliibacteriota</taxon>
    </lineage>
</organism>
<dbReference type="PANTHER" id="PTHR11527">
    <property type="entry name" value="HEAT-SHOCK PROTEIN 20 FAMILY MEMBER"/>
    <property type="match status" value="1"/>
</dbReference>
<dbReference type="CDD" id="cd06464">
    <property type="entry name" value="ACD_sHsps-like"/>
    <property type="match status" value="1"/>
</dbReference>
<evidence type="ECO:0000256" key="1">
    <source>
        <dbReference type="PROSITE-ProRule" id="PRU00285"/>
    </source>
</evidence>
<gene>
    <name evidence="4" type="ORF">A2Z61_01725</name>
</gene>
<dbReference type="STRING" id="1797580.A2Z61_01725"/>
<dbReference type="InterPro" id="IPR002068">
    <property type="entry name" value="A-crystallin/Hsp20_dom"/>
</dbReference>
<dbReference type="AlphaFoldDB" id="A0A1F5EHH4"/>
<dbReference type="PROSITE" id="PS01031">
    <property type="entry name" value="SHSP"/>
    <property type="match status" value="1"/>
</dbReference>
<dbReference type="InterPro" id="IPR008978">
    <property type="entry name" value="HSP20-like_chaperone"/>
</dbReference>
<protein>
    <recommendedName>
        <fullName evidence="3">SHSP domain-containing protein</fullName>
    </recommendedName>
</protein>
<dbReference type="Gene3D" id="2.60.40.790">
    <property type="match status" value="1"/>
</dbReference>
<comment type="similarity">
    <text evidence="1 2">Belongs to the small heat shock protein (HSP20) family.</text>
</comment>
<reference evidence="4 5" key="1">
    <citation type="journal article" date="2016" name="Nat. Commun.">
        <title>Thousands of microbial genomes shed light on interconnected biogeochemical processes in an aquifer system.</title>
        <authorList>
            <person name="Anantharaman K."/>
            <person name="Brown C.T."/>
            <person name="Hug L.A."/>
            <person name="Sharon I."/>
            <person name="Castelle C.J."/>
            <person name="Probst A.J."/>
            <person name="Thomas B.C."/>
            <person name="Singh A."/>
            <person name="Wilkins M.J."/>
            <person name="Karaoz U."/>
            <person name="Brodie E.L."/>
            <person name="Williams K.H."/>
            <person name="Hubbard S.S."/>
            <person name="Banfield J.F."/>
        </authorList>
    </citation>
    <scope>NUCLEOTIDE SEQUENCE [LARGE SCALE GENOMIC DNA]</scope>
</reference>
<evidence type="ECO:0000259" key="3">
    <source>
        <dbReference type="PROSITE" id="PS01031"/>
    </source>
</evidence>
<dbReference type="Proteomes" id="UP000186029">
    <property type="component" value="Unassembled WGS sequence"/>
</dbReference>
<name>A0A1F5EHH4_9BACT</name>
<dbReference type="SUPFAM" id="SSF49764">
    <property type="entry name" value="HSP20-like chaperones"/>
    <property type="match status" value="1"/>
</dbReference>
<evidence type="ECO:0000313" key="5">
    <source>
        <dbReference type="Proteomes" id="UP000186029"/>
    </source>
</evidence>
<dbReference type="Pfam" id="PF00011">
    <property type="entry name" value="HSP20"/>
    <property type="match status" value="1"/>
</dbReference>
<feature type="domain" description="SHSP" evidence="3">
    <location>
        <begin position="45"/>
        <end position="157"/>
    </location>
</feature>
<dbReference type="InterPro" id="IPR031107">
    <property type="entry name" value="Small_HSP"/>
</dbReference>
<comment type="caution">
    <text evidence="4">The sequence shown here is derived from an EMBL/GenBank/DDBJ whole genome shotgun (WGS) entry which is preliminary data.</text>
</comment>